<keyword evidence="3" id="KW-0413">Isomerase</keyword>
<proteinExistence type="predicted"/>
<dbReference type="InterPro" id="IPR000821">
    <property type="entry name" value="Ala_racemase"/>
</dbReference>
<evidence type="ECO:0000313" key="5">
    <source>
        <dbReference type="EMBL" id="PJJ63748.1"/>
    </source>
</evidence>
<name>A0A2M9C097_9MICO</name>
<dbReference type="OrthoDB" id="504078at2"/>
<gene>
    <name evidence="5" type="ORF">CLV54_1423</name>
</gene>
<dbReference type="Pfam" id="PF01168">
    <property type="entry name" value="Ala_racemase_N"/>
    <property type="match status" value="1"/>
</dbReference>
<dbReference type="PANTHER" id="PTHR30511:SF3">
    <property type="entry name" value="LYSINE RACEMASE"/>
    <property type="match status" value="1"/>
</dbReference>
<dbReference type="GO" id="GO:0008784">
    <property type="term" value="F:alanine racemase activity"/>
    <property type="evidence" value="ECO:0007669"/>
    <property type="project" value="TreeGrafter"/>
</dbReference>
<dbReference type="GO" id="GO:0030170">
    <property type="term" value="F:pyridoxal phosphate binding"/>
    <property type="evidence" value="ECO:0007669"/>
    <property type="project" value="TreeGrafter"/>
</dbReference>
<dbReference type="Proteomes" id="UP000230161">
    <property type="component" value="Unassembled WGS sequence"/>
</dbReference>
<evidence type="ECO:0000256" key="1">
    <source>
        <dbReference type="ARBA" id="ARBA00001933"/>
    </source>
</evidence>
<accession>A0A2M9C097</accession>
<evidence type="ECO:0000256" key="2">
    <source>
        <dbReference type="ARBA" id="ARBA00022898"/>
    </source>
</evidence>
<feature type="domain" description="Alanine racemase N-terminal" evidence="4">
    <location>
        <begin position="8"/>
        <end position="224"/>
    </location>
</feature>
<reference evidence="5 6" key="1">
    <citation type="submission" date="2017-11" db="EMBL/GenBank/DDBJ databases">
        <title>Genomic Encyclopedia of Archaeal and Bacterial Type Strains, Phase II (KMG-II): From Individual Species to Whole Genera.</title>
        <authorList>
            <person name="Goeker M."/>
        </authorList>
    </citation>
    <scope>NUCLEOTIDE SEQUENCE [LARGE SCALE GENOMIC DNA]</scope>
    <source>
        <strain evidence="5 6">DSM 25625</strain>
    </source>
</reference>
<dbReference type="Gene3D" id="3.20.20.10">
    <property type="entry name" value="Alanine racemase"/>
    <property type="match status" value="1"/>
</dbReference>
<dbReference type="PANTHER" id="PTHR30511">
    <property type="entry name" value="ALANINE RACEMASE"/>
    <property type="match status" value="1"/>
</dbReference>
<keyword evidence="6" id="KW-1185">Reference proteome</keyword>
<comment type="cofactor">
    <cofactor evidence="1">
        <name>pyridoxal 5'-phosphate</name>
        <dbReference type="ChEBI" id="CHEBI:597326"/>
    </cofactor>
</comment>
<dbReference type="GO" id="GO:0005829">
    <property type="term" value="C:cytosol"/>
    <property type="evidence" value="ECO:0007669"/>
    <property type="project" value="TreeGrafter"/>
</dbReference>
<keyword evidence="2" id="KW-0663">Pyridoxal phosphate</keyword>
<dbReference type="CDD" id="cd06815">
    <property type="entry name" value="PLPDE_III_AR_like_1"/>
    <property type="match status" value="1"/>
</dbReference>
<protein>
    <submittedName>
        <fullName evidence="5">Putative amino acid racemase</fullName>
    </submittedName>
</protein>
<evidence type="ECO:0000313" key="6">
    <source>
        <dbReference type="Proteomes" id="UP000230161"/>
    </source>
</evidence>
<sequence length="357" mass="37668">MTAPRLEIDLDAIEHNTRILVDRLAPRGIRVTGVSKATLGSPGVAAAMLRGGAVGIGDSRVENLARLQDAGVATPLTLIRSPMLSQVEHVVRTAHRSLETETVVLEALSAAAARWHITHEVVLMVELGDLREGVDAADVVELARSASRLPGLELAGLGTNLACQSGVIPDQEKMDELSRLAERVESACGARLSIVSGGNSANLEWALSTPDVGRVDELRLGESILLGTEPLQRRPIDGLDTRAFTLVAEVIEAKVKPAQPWGGIAQAAFGEQDLRTGSGSIRQVILALGRQDVDPRGLTPPPGIGVLGMSSDHLVLDVGDHEVSVGDELRFELDYSALVRAATSPFVTAVERGGSEA</sequence>
<dbReference type="EMBL" id="PGFB01000002">
    <property type="protein sequence ID" value="PJJ63748.1"/>
    <property type="molecule type" value="Genomic_DNA"/>
</dbReference>
<dbReference type="InterPro" id="IPR001608">
    <property type="entry name" value="Ala_racemase_N"/>
</dbReference>
<dbReference type="SUPFAM" id="SSF51419">
    <property type="entry name" value="PLP-binding barrel"/>
    <property type="match status" value="1"/>
</dbReference>
<evidence type="ECO:0000259" key="4">
    <source>
        <dbReference type="Pfam" id="PF01168"/>
    </source>
</evidence>
<comment type="caution">
    <text evidence="5">The sequence shown here is derived from an EMBL/GenBank/DDBJ whole genome shotgun (WGS) entry which is preliminary data.</text>
</comment>
<dbReference type="RefSeq" id="WP_100344209.1">
    <property type="nucleotide sequence ID" value="NZ_PGFB01000002.1"/>
</dbReference>
<evidence type="ECO:0000256" key="3">
    <source>
        <dbReference type="ARBA" id="ARBA00023235"/>
    </source>
</evidence>
<organism evidence="5 6">
    <name type="scientific">Compostimonas suwonensis</name>
    <dbReference type="NCBI Taxonomy" id="1048394"/>
    <lineage>
        <taxon>Bacteria</taxon>
        <taxon>Bacillati</taxon>
        <taxon>Actinomycetota</taxon>
        <taxon>Actinomycetes</taxon>
        <taxon>Micrococcales</taxon>
        <taxon>Microbacteriaceae</taxon>
        <taxon>Compostimonas</taxon>
    </lineage>
</organism>
<dbReference type="InterPro" id="IPR029066">
    <property type="entry name" value="PLP-binding_barrel"/>
</dbReference>
<dbReference type="AlphaFoldDB" id="A0A2M9C097"/>